<evidence type="ECO:0000313" key="4">
    <source>
        <dbReference type="Proteomes" id="UP001165381"/>
    </source>
</evidence>
<name>A0ABT0QBK8_9FLAO</name>
<evidence type="ECO:0000259" key="2">
    <source>
        <dbReference type="PROSITE" id="PS51178"/>
    </source>
</evidence>
<sequence length="188" mass="21013">MSIIKFLVSKTFFTQIALAIVALVVFCFIMLSWLKSSTNHGDFETVPDLTGKSISVAEIELKENNLVMQIQDSANFNPNYPKFSVIEQDPPVGTKVKEDRKIYITLNPSGYRKVRVPNLIESTLRQAKPTLEALDFKVGKLTYVDNIGRDIVLKMAHKGKTIQAGDMLPKTEKIDLVLGNGNRPSTKN</sequence>
<gene>
    <name evidence="3" type="ORF">M3P09_04700</name>
</gene>
<dbReference type="PROSITE" id="PS51178">
    <property type="entry name" value="PASTA"/>
    <property type="match status" value="2"/>
</dbReference>
<proteinExistence type="predicted"/>
<dbReference type="Gene3D" id="3.30.10.20">
    <property type="match status" value="2"/>
</dbReference>
<dbReference type="Pfam" id="PF03793">
    <property type="entry name" value="PASTA"/>
    <property type="match status" value="2"/>
</dbReference>
<dbReference type="Proteomes" id="UP001165381">
    <property type="component" value="Unassembled WGS sequence"/>
</dbReference>
<evidence type="ECO:0000256" key="1">
    <source>
        <dbReference type="SAM" id="Phobius"/>
    </source>
</evidence>
<dbReference type="SMART" id="SM00740">
    <property type="entry name" value="PASTA"/>
    <property type="match status" value="2"/>
</dbReference>
<feature type="transmembrane region" description="Helical" evidence="1">
    <location>
        <begin position="12"/>
        <end position="34"/>
    </location>
</feature>
<dbReference type="CDD" id="cd06577">
    <property type="entry name" value="PASTA_pknB"/>
    <property type="match status" value="2"/>
</dbReference>
<dbReference type="EMBL" id="JAMFLZ010000002">
    <property type="protein sequence ID" value="MCL6294279.1"/>
    <property type="molecule type" value="Genomic_DNA"/>
</dbReference>
<feature type="domain" description="PASTA" evidence="2">
    <location>
        <begin position="42"/>
        <end position="108"/>
    </location>
</feature>
<dbReference type="InterPro" id="IPR005543">
    <property type="entry name" value="PASTA_dom"/>
</dbReference>
<evidence type="ECO:0000313" key="3">
    <source>
        <dbReference type="EMBL" id="MCL6294279.1"/>
    </source>
</evidence>
<dbReference type="SUPFAM" id="SSF54184">
    <property type="entry name" value="Penicillin-binding protein 2x (pbp-2x), c-terminal domain"/>
    <property type="match status" value="1"/>
</dbReference>
<protein>
    <submittedName>
        <fullName evidence="3">PASTA domain-containing protein</fullName>
    </submittedName>
</protein>
<keyword evidence="1" id="KW-0812">Transmembrane</keyword>
<organism evidence="3 4">
    <name type="scientific">Jejuia spongiicola</name>
    <dbReference type="NCBI Taxonomy" id="2942207"/>
    <lineage>
        <taxon>Bacteria</taxon>
        <taxon>Pseudomonadati</taxon>
        <taxon>Bacteroidota</taxon>
        <taxon>Flavobacteriia</taxon>
        <taxon>Flavobacteriales</taxon>
        <taxon>Flavobacteriaceae</taxon>
        <taxon>Jejuia</taxon>
    </lineage>
</organism>
<keyword evidence="1" id="KW-0472">Membrane</keyword>
<reference evidence="3" key="1">
    <citation type="submission" date="2022-05" db="EMBL/GenBank/DDBJ databases">
        <authorList>
            <person name="Park J.-S."/>
        </authorList>
    </citation>
    <scope>NUCLEOTIDE SEQUENCE</scope>
    <source>
        <strain evidence="3">2012CJ34-3</strain>
    </source>
</reference>
<keyword evidence="4" id="KW-1185">Reference proteome</keyword>
<accession>A0ABT0QBK8</accession>
<feature type="domain" description="PASTA" evidence="2">
    <location>
        <begin position="110"/>
        <end position="180"/>
    </location>
</feature>
<comment type="caution">
    <text evidence="3">The sequence shown here is derived from an EMBL/GenBank/DDBJ whole genome shotgun (WGS) entry which is preliminary data.</text>
</comment>
<keyword evidence="1" id="KW-1133">Transmembrane helix</keyword>
<dbReference type="RefSeq" id="WP_099564362.1">
    <property type="nucleotide sequence ID" value="NZ_JAMFLZ010000002.1"/>
</dbReference>